<keyword evidence="10" id="KW-1185">Reference proteome</keyword>
<keyword evidence="3 6" id="KW-0812">Transmembrane</keyword>
<dbReference type="InterPro" id="IPR004477">
    <property type="entry name" value="ComEC_N"/>
</dbReference>
<dbReference type="PANTHER" id="PTHR30619">
    <property type="entry name" value="DNA INTERNALIZATION/COMPETENCE PROTEIN COMEC/REC2"/>
    <property type="match status" value="1"/>
</dbReference>
<dbReference type="PANTHER" id="PTHR30619:SF1">
    <property type="entry name" value="RECOMBINATION PROTEIN 2"/>
    <property type="match status" value="1"/>
</dbReference>
<evidence type="ECO:0000256" key="1">
    <source>
        <dbReference type="ARBA" id="ARBA00004651"/>
    </source>
</evidence>
<comment type="subcellular location">
    <subcellularLocation>
        <location evidence="1">Cell membrane</location>
        <topology evidence="1">Multi-pass membrane protein</topology>
    </subcellularLocation>
</comment>
<organism evidence="9 10">
    <name type="scientific">Yoonia ponticola</name>
    <dbReference type="NCBI Taxonomy" id="1524255"/>
    <lineage>
        <taxon>Bacteria</taxon>
        <taxon>Pseudomonadati</taxon>
        <taxon>Pseudomonadota</taxon>
        <taxon>Alphaproteobacteria</taxon>
        <taxon>Rhodobacterales</taxon>
        <taxon>Paracoccaceae</taxon>
        <taxon>Yoonia</taxon>
    </lineage>
</organism>
<protein>
    <submittedName>
        <fullName evidence="9">Competence protein ComEC</fullName>
    </submittedName>
</protein>
<feature type="transmembrane region" description="Helical" evidence="6">
    <location>
        <begin position="416"/>
        <end position="435"/>
    </location>
</feature>
<keyword evidence="4 6" id="KW-1133">Transmembrane helix</keyword>
<feature type="transmembrane region" description="Helical" evidence="6">
    <location>
        <begin position="534"/>
        <end position="550"/>
    </location>
</feature>
<feature type="transmembrane region" description="Helical" evidence="6">
    <location>
        <begin position="316"/>
        <end position="338"/>
    </location>
</feature>
<evidence type="ECO:0000256" key="3">
    <source>
        <dbReference type="ARBA" id="ARBA00022692"/>
    </source>
</evidence>
<dbReference type="InterPro" id="IPR025405">
    <property type="entry name" value="DUF4131"/>
</dbReference>
<proteinExistence type="predicted"/>
<dbReference type="AlphaFoldDB" id="A0A7W9BJX0"/>
<keyword evidence="2" id="KW-1003">Cell membrane</keyword>
<dbReference type="InterPro" id="IPR052159">
    <property type="entry name" value="Competence_DNA_uptake"/>
</dbReference>
<sequence length="719" mass="76512">MVGIDLRNTQQTDGGQVRLHVRLIDALLAQRGHLIGWVPLFLACGIGWYFAIRFEPSWPFMMTVLAVSLLCTGCARIVHVSCSPILLALALIGAGAGLAKWRTESVAAPVLSFRYYGPIEGRVVGIDRSASDALRITLDEVFLNRLSPDRIPKKVRISIHGDMPAVPVRPGQRLATTGHLSPPSGPAEPGGFDFQRHAWFTQLGAVGYTRNPLLRLAPAERGGFGLLVFEARMAVSRAVQATLPGEAGAFAAAIMSGDRSGMSQVTLSNLRASNLAHLLAISGLHMGLLTGFVFAVLRTILVLIPGAGLRLPTKKIAAVGALIAAGGYLALSGGNVATERAFTMVAVMLVAILLGRPALTLRAVAMAAIIILILQPESLTGPGFQMSFSATTALVFVFKYLRHANWQHWPKWTRNVLSVVISSFIAGIATAPFAAAHFNQIAHYGLIANLLSVPLMGALIMPAAVLAACLAPFGLAWIGLFIMGLGLKWILWVANLVANQDGAVGHVISPQWFVLPILAAGLLWMVLWQGRAKIAGVLAAGLAFFIWSQATRPDILIADSGGMIGRMTEQGRALSKPRGDGFVTGVWLENDGAPITQEIAGARDGITRGLRRYQVDFGAWTVLQVSGKTALAEITGCDGADVLISNQSDEITRPCEVFDIERLRLTGALGLSLTDTGGLRVNAANAVTGPRPWTPQSDDNTIALSFVMDQNGPELAQID</sequence>
<evidence type="ECO:0000259" key="7">
    <source>
        <dbReference type="Pfam" id="PF03772"/>
    </source>
</evidence>
<name>A0A7W9BJX0_9RHOB</name>
<evidence type="ECO:0000259" key="8">
    <source>
        <dbReference type="Pfam" id="PF13567"/>
    </source>
</evidence>
<feature type="transmembrane region" description="Helical" evidence="6">
    <location>
        <begin position="441"/>
        <end position="468"/>
    </location>
</feature>
<feature type="domain" description="DUF4131" evidence="8">
    <location>
        <begin position="56"/>
        <end position="210"/>
    </location>
</feature>
<dbReference type="Pfam" id="PF13567">
    <property type="entry name" value="DUF4131"/>
    <property type="match status" value="1"/>
</dbReference>
<dbReference type="RefSeq" id="WP_183527284.1">
    <property type="nucleotide sequence ID" value="NZ_JACIJM010000003.1"/>
</dbReference>
<evidence type="ECO:0000256" key="5">
    <source>
        <dbReference type="ARBA" id="ARBA00023136"/>
    </source>
</evidence>
<keyword evidence="5 6" id="KW-0472">Membrane</keyword>
<feature type="transmembrane region" description="Helical" evidence="6">
    <location>
        <begin position="345"/>
        <end position="374"/>
    </location>
</feature>
<feature type="transmembrane region" description="Helical" evidence="6">
    <location>
        <begin position="510"/>
        <end position="527"/>
    </location>
</feature>
<feature type="domain" description="ComEC/Rec2-related protein" evidence="7">
    <location>
        <begin position="255"/>
        <end position="530"/>
    </location>
</feature>
<evidence type="ECO:0000256" key="4">
    <source>
        <dbReference type="ARBA" id="ARBA00022989"/>
    </source>
</evidence>
<evidence type="ECO:0000313" key="9">
    <source>
        <dbReference type="EMBL" id="MBB5721696.1"/>
    </source>
</evidence>
<comment type="caution">
    <text evidence="9">The sequence shown here is derived from an EMBL/GenBank/DDBJ whole genome shotgun (WGS) entry which is preliminary data.</text>
</comment>
<reference evidence="9 10" key="1">
    <citation type="submission" date="2020-08" db="EMBL/GenBank/DDBJ databases">
        <title>Genomic Encyclopedia of Type Strains, Phase IV (KMG-IV): sequencing the most valuable type-strain genomes for metagenomic binning, comparative biology and taxonomic classification.</title>
        <authorList>
            <person name="Goeker M."/>
        </authorList>
    </citation>
    <scope>NUCLEOTIDE SEQUENCE [LARGE SCALE GENOMIC DNA]</scope>
    <source>
        <strain evidence="9 10">DSM 101064</strain>
    </source>
</reference>
<feature type="transmembrane region" description="Helical" evidence="6">
    <location>
        <begin position="84"/>
        <end position="101"/>
    </location>
</feature>
<dbReference type="Proteomes" id="UP000535415">
    <property type="component" value="Unassembled WGS sequence"/>
</dbReference>
<evidence type="ECO:0000256" key="2">
    <source>
        <dbReference type="ARBA" id="ARBA00022475"/>
    </source>
</evidence>
<dbReference type="GO" id="GO:0005886">
    <property type="term" value="C:plasma membrane"/>
    <property type="evidence" value="ECO:0007669"/>
    <property type="project" value="UniProtKB-SubCell"/>
</dbReference>
<dbReference type="NCBIfam" id="TIGR00360">
    <property type="entry name" value="ComEC_N-term"/>
    <property type="match status" value="1"/>
</dbReference>
<dbReference type="EMBL" id="JACIJM010000003">
    <property type="protein sequence ID" value="MBB5721696.1"/>
    <property type="molecule type" value="Genomic_DNA"/>
</dbReference>
<feature type="transmembrane region" description="Helical" evidence="6">
    <location>
        <begin position="475"/>
        <end position="498"/>
    </location>
</feature>
<evidence type="ECO:0000256" key="6">
    <source>
        <dbReference type="SAM" id="Phobius"/>
    </source>
</evidence>
<feature type="transmembrane region" description="Helical" evidence="6">
    <location>
        <begin position="278"/>
        <end position="304"/>
    </location>
</feature>
<feature type="transmembrane region" description="Helical" evidence="6">
    <location>
        <begin position="386"/>
        <end position="404"/>
    </location>
</feature>
<dbReference type="Pfam" id="PF03772">
    <property type="entry name" value="Competence"/>
    <property type="match status" value="1"/>
</dbReference>
<gene>
    <name evidence="9" type="ORF">FHS72_001308</name>
</gene>
<evidence type="ECO:0000313" key="10">
    <source>
        <dbReference type="Proteomes" id="UP000535415"/>
    </source>
</evidence>
<accession>A0A7W9BJX0</accession>
<feature type="transmembrane region" description="Helical" evidence="6">
    <location>
        <begin position="34"/>
        <end position="51"/>
    </location>
</feature>